<accession>A0AC35GT05</accession>
<sequence length="1290" mass="143561">MKWIFVIFFCTLFAYSNANKKGFREFPQNVSKIIGSDVLLRCSAYPSGTEHDLHSQWRSNTGALLGFRHSGTLPGHGGRYSYVRDSPDELHLKIEKLEIDDDGQFECQMVRQEIGPLRATAVINVIIPPTEVILTNYKEGTVLELQEDSTLNISCYSPNAKPSPKISWFLNGKVVNNQVTNWEEYNPNKTVVAFSTLTLRPTKSEHNKMLTCESLHNETGTRLRTSVTLHVLYSSERPKIDVVGGLSNIKAGQNVTLICSAKGGNPPPNLSWFINDRPISTQYSYDFSNQVTRNEYSFIAEGSDNGAVYECRSSNRPNIPALKKSITLTVKYPAANVFLYGNSTIKRGEEMKLTCVSSPSNPPSVIAWTINDAPMRTQPQSDKRMAAGIATESNITIDSNLLLSGQKEVVAICTATNEEGSTTQRHIIRVLIPPDQPFIYGADSGPMLEGETLNLTCEANGGNPPAQLSWYRGLEKRHSKHNYKHKLRWKQLRGASAAITGELSSSWVPIKLDRSMNNMPFRCEAENGAIDDPLVASKTINVLFPPRRLILRQAEESRRQMIAGEPAQLSCTVPSSNPPAEINWEFQNSHYHHGRQYSLTSNRTERSQEFAGWQVKHTITFTADEKMDGTTVQCIASHPLWNDAVAAEQKLSIFYPPRLETQGPISVDIEEGSSFQKNLSIISNPPISGWRWKKNDVAFEGTIGSIYVRGSVIGGRTVGPADSGVYTLLASNLFGTVNISMKVTVRYPARIIYITSPVIASVGEDVVLECEADGVPQIKGMVKWMRGDNVLDSVIRENKRAVLRLNASHENSGSYICVADNGIGSANYTPAYLLVKKAPQILRNPGFDRAAGPIGGRAKVTCQAVGVPDTTFQWSIEGENNVIQYNSSKYLVHETQLDYSTFESTLYILDLNELDYSRRVRCRTFNQLGHDSIYITISTPSAPDVPTNLEMLKVTNDSITLGWMPGFDGGSEQTFEIQLQKEKNDKWQAFNFTQPRAILYGLEPDKLYYVQIRAINAHQKSSQFSLPVLAIKTLDKYGKDTRRAGTNITKWDILGPAVAAVIILLCLANVVICCYKSRSKKRKLHEKTEYVRTTLMNVGDGNVRPVQTYGAVGTPSMRRRPDSSTTNRSELLNDRGSEDDQSVRTMIEVSPNGCMQRYEPNCIVDYDFNPELYSCLNRNMLDTHGVTYAAMPYPEPPRGLDNVLYQHHQGMGNYVALEPTDTFTYNNSHTDVLIGGASGMSTMRRSSLNKNNQNNNLLHHRHESPALSTFTPSGNVRTTTNPSALNGDLV</sequence>
<evidence type="ECO:0000313" key="1">
    <source>
        <dbReference type="Proteomes" id="UP000887580"/>
    </source>
</evidence>
<reference evidence="2" key="1">
    <citation type="submission" date="2022-11" db="UniProtKB">
        <authorList>
            <consortium name="WormBaseParasite"/>
        </authorList>
    </citation>
    <scope>IDENTIFICATION</scope>
</reference>
<organism evidence="1 2">
    <name type="scientific">Panagrolaimus sp. PS1159</name>
    <dbReference type="NCBI Taxonomy" id="55785"/>
    <lineage>
        <taxon>Eukaryota</taxon>
        <taxon>Metazoa</taxon>
        <taxon>Ecdysozoa</taxon>
        <taxon>Nematoda</taxon>
        <taxon>Chromadorea</taxon>
        <taxon>Rhabditida</taxon>
        <taxon>Tylenchina</taxon>
        <taxon>Panagrolaimomorpha</taxon>
        <taxon>Panagrolaimoidea</taxon>
        <taxon>Panagrolaimidae</taxon>
        <taxon>Panagrolaimus</taxon>
    </lineage>
</organism>
<dbReference type="WBParaSite" id="PS1159_v2.g8426.t1">
    <property type="protein sequence ID" value="PS1159_v2.g8426.t1"/>
    <property type="gene ID" value="PS1159_v2.g8426"/>
</dbReference>
<protein>
    <submittedName>
        <fullName evidence="2">Nephrin</fullName>
    </submittedName>
</protein>
<name>A0AC35GT05_9BILA</name>
<dbReference type="Proteomes" id="UP000887580">
    <property type="component" value="Unplaced"/>
</dbReference>
<evidence type="ECO:0000313" key="2">
    <source>
        <dbReference type="WBParaSite" id="PS1159_v2.g8426.t1"/>
    </source>
</evidence>
<proteinExistence type="predicted"/>